<organism evidence="3 4">
    <name type="scientific">Marasmius tenuissimus</name>
    <dbReference type="NCBI Taxonomy" id="585030"/>
    <lineage>
        <taxon>Eukaryota</taxon>
        <taxon>Fungi</taxon>
        <taxon>Dikarya</taxon>
        <taxon>Basidiomycota</taxon>
        <taxon>Agaricomycotina</taxon>
        <taxon>Agaricomycetes</taxon>
        <taxon>Agaricomycetidae</taxon>
        <taxon>Agaricales</taxon>
        <taxon>Marasmiineae</taxon>
        <taxon>Marasmiaceae</taxon>
        <taxon>Marasmius</taxon>
    </lineage>
</organism>
<reference evidence="3 4" key="1">
    <citation type="submission" date="2024-05" db="EMBL/GenBank/DDBJ databases">
        <title>A draft genome resource for the thread blight pathogen Marasmius tenuissimus strain MS-2.</title>
        <authorList>
            <person name="Yulfo-Soto G.E."/>
            <person name="Baruah I.K."/>
            <person name="Amoako-Attah I."/>
            <person name="Bukari Y."/>
            <person name="Meinhardt L.W."/>
            <person name="Bailey B.A."/>
            <person name="Cohen S.P."/>
        </authorList>
    </citation>
    <scope>NUCLEOTIDE SEQUENCE [LARGE SCALE GENOMIC DNA]</scope>
    <source>
        <strain evidence="3 4">MS-2</strain>
    </source>
</reference>
<evidence type="ECO:0000256" key="1">
    <source>
        <dbReference type="SAM" id="MobiDB-lite"/>
    </source>
</evidence>
<feature type="region of interest" description="Disordered" evidence="1">
    <location>
        <begin position="239"/>
        <end position="325"/>
    </location>
</feature>
<feature type="compositionally biased region" description="Basic and acidic residues" evidence="1">
    <location>
        <begin position="306"/>
        <end position="315"/>
    </location>
</feature>
<evidence type="ECO:0000313" key="4">
    <source>
        <dbReference type="Proteomes" id="UP001437256"/>
    </source>
</evidence>
<feature type="transmembrane region" description="Helical" evidence="2">
    <location>
        <begin position="130"/>
        <end position="155"/>
    </location>
</feature>
<proteinExistence type="predicted"/>
<keyword evidence="2" id="KW-1133">Transmembrane helix</keyword>
<feature type="transmembrane region" description="Helical" evidence="2">
    <location>
        <begin position="175"/>
        <end position="195"/>
    </location>
</feature>
<evidence type="ECO:0000313" key="3">
    <source>
        <dbReference type="EMBL" id="KAL0060271.1"/>
    </source>
</evidence>
<evidence type="ECO:0000256" key="2">
    <source>
        <dbReference type="SAM" id="Phobius"/>
    </source>
</evidence>
<dbReference type="Proteomes" id="UP001437256">
    <property type="component" value="Unassembled WGS sequence"/>
</dbReference>
<feature type="transmembrane region" description="Helical" evidence="2">
    <location>
        <begin position="18"/>
        <end position="36"/>
    </location>
</feature>
<feature type="transmembrane region" description="Helical" evidence="2">
    <location>
        <begin position="68"/>
        <end position="90"/>
    </location>
</feature>
<protein>
    <recommendedName>
        <fullName evidence="5">G-protein coupled receptors family 2 profile 2 domain-containing protein</fullName>
    </recommendedName>
</protein>
<sequence length="325" mass="35724">MARLVVFHGIYGKRSEKFYIIGSAVLTCAVTIPPYAANQYGWDVLEQTCWYTNINKGQRIAWQVGSQVAWTFLTGIGEIICSVVVLAFLLRHNLKFRRVFTPTITSTIQGSHITRGTAPRVIQATRYKSIIIRVALYPMASCVVNLLSIATVLHSSFSYGIHDTTDYKVLLLSDFLYGGRAIVYGLLAATDPALIRGVKSFVRLSRGSFGFDTSSENSTSVGSSDPNGVAVHIEFASFQSSLTGPPPPLKHRDSKVRPTDSSNATLRGDVEAPAPSTRDIHLNRCVEGPENCQPSFAPSSRPAAGEQRRRSGREMMEEDSFEKEL</sequence>
<accession>A0ABR2ZH48</accession>
<evidence type="ECO:0008006" key="5">
    <source>
        <dbReference type="Google" id="ProtNLM"/>
    </source>
</evidence>
<feature type="compositionally biased region" description="Acidic residues" evidence="1">
    <location>
        <begin position="316"/>
        <end position="325"/>
    </location>
</feature>
<gene>
    <name evidence="3" type="ORF">AAF712_012934</name>
</gene>
<dbReference type="EMBL" id="JBBXMP010000183">
    <property type="protein sequence ID" value="KAL0060271.1"/>
    <property type="molecule type" value="Genomic_DNA"/>
</dbReference>
<keyword evidence="2" id="KW-0812">Transmembrane</keyword>
<keyword evidence="2" id="KW-0472">Membrane</keyword>
<keyword evidence="4" id="KW-1185">Reference proteome</keyword>
<comment type="caution">
    <text evidence="3">The sequence shown here is derived from an EMBL/GenBank/DDBJ whole genome shotgun (WGS) entry which is preliminary data.</text>
</comment>
<name>A0ABR2ZH48_9AGAR</name>